<evidence type="ECO:0000313" key="2">
    <source>
        <dbReference type="Proteomes" id="UP000542674"/>
    </source>
</evidence>
<proteinExistence type="predicted"/>
<organism evidence="1 2">
    <name type="scientific">Saccharothrix violaceirubra</name>
    <dbReference type="NCBI Taxonomy" id="413306"/>
    <lineage>
        <taxon>Bacteria</taxon>
        <taxon>Bacillati</taxon>
        <taxon>Actinomycetota</taxon>
        <taxon>Actinomycetes</taxon>
        <taxon>Pseudonocardiales</taxon>
        <taxon>Pseudonocardiaceae</taxon>
        <taxon>Saccharothrix</taxon>
    </lineage>
</organism>
<sequence length="171" mass="19253">MTVLDHHPDAETCPELCATTRSQRYAPTCGHPAADHRVCGCCPGRHRSRCQQAQILTQLTTTEITAYLRDLSGSLGYLAPEDAWTDAVGVPLPEDVQDAAHRLWRNGLLPAFVDCGLPDDYVAPNACAYCDIDREHHLQRHAPGISWHRWTEPSDALRLARMRHRYATRHH</sequence>
<dbReference type="EMBL" id="JACHJS010000001">
    <property type="protein sequence ID" value="MBB4963747.1"/>
    <property type="molecule type" value="Genomic_DNA"/>
</dbReference>
<reference evidence="1 2" key="1">
    <citation type="submission" date="2020-08" db="EMBL/GenBank/DDBJ databases">
        <title>Sequencing the genomes of 1000 actinobacteria strains.</title>
        <authorList>
            <person name="Klenk H.-P."/>
        </authorList>
    </citation>
    <scope>NUCLEOTIDE SEQUENCE [LARGE SCALE GENOMIC DNA]</scope>
    <source>
        <strain evidence="1 2">DSM 45084</strain>
    </source>
</reference>
<accession>A0A7W7T0H1</accession>
<comment type="caution">
    <text evidence="1">The sequence shown here is derived from an EMBL/GenBank/DDBJ whole genome shotgun (WGS) entry which is preliminary data.</text>
</comment>
<dbReference type="Proteomes" id="UP000542674">
    <property type="component" value="Unassembled WGS sequence"/>
</dbReference>
<evidence type="ECO:0000313" key="1">
    <source>
        <dbReference type="EMBL" id="MBB4963747.1"/>
    </source>
</evidence>
<dbReference type="RefSeq" id="WP_184666495.1">
    <property type="nucleotide sequence ID" value="NZ_BAABAI010000034.1"/>
</dbReference>
<dbReference type="AlphaFoldDB" id="A0A7W7T0H1"/>
<protein>
    <submittedName>
        <fullName evidence="1">Uncharacterized protein</fullName>
    </submittedName>
</protein>
<gene>
    <name evidence="1" type="ORF">F4559_001106</name>
</gene>
<name>A0A7W7T0H1_9PSEU</name>
<keyword evidence="2" id="KW-1185">Reference proteome</keyword>